<name>H2BX95_GILLR</name>
<dbReference type="AlphaFoldDB" id="H2BX95"/>
<keyword evidence="1" id="KW-0812">Transmembrane</keyword>
<evidence type="ECO:0000313" key="2">
    <source>
        <dbReference type="EMBL" id="EHQ03085.1"/>
    </source>
</evidence>
<dbReference type="RefSeq" id="WP_006989393.1">
    <property type="nucleotide sequence ID" value="NZ_JH594606.1"/>
</dbReference>
<proteinExistence type="predicted"/>
<dbReference type="EMBL" id="JH594606">
    <property type="protein sequence ID" value="EHQ03085.1"/>
    <property type="molecule type" value="Genomic_DNA"/>
</dbReference>
<keyword evidence="1" id="KW-1133">Transmembrane helix</keyword>
<sequence>MEVRDTFKIATFIIFLFSYLLAVMMLMNFGNTRYLIFLGVACSLSLILFLLSHVIFIKK</sequence>
<feature type="transmembrane region" description="Helical" evidence="1">
    <location>
        <begin position="7"/>
        <end position="29"/>
    </location>
</feature>
<protein>
    <submittedName>
        <fullName evidence="2">Uncharacterized protein</fullName>
    </submittedName>
</protein>
<feature type="transmembrane region" description="Helical" evidence="1">
    <location>
        <begin position="35"/>
        <end position="57"/>
    </location>
</feature>
<dbReference type="HOGENOM" id="CLU_2953993_0_0_10"/>
<keyword evidence="1" id="KW-0472">Membrane</keyword>
<accession>H2BX95</accession>
<evidence type="ECO:0000256" key="1">
    <source>
        <dbReference type="SAM" id="Phobius"/>
    </source>
</evidence>
<reference evidence="3" key="1">
    <citation type="journal article" date="2012" name="Stand. Genomic Sci.">
        <title>Genome sequence of the Antarctic rhodopsins-containing flavobacterium Gillisia limnaea type strain (R-8282(T)).</title>
        <authorList>
            <person name="Riedel T."/>
            <person name="Held B."/>
            <person name="Nolan M."/>
            <person name="Lucas S."/>
            <person name="Lapidus A."/>
            <person name="Tice H."/>
            <person name="Del Rio T.G."/>
            <person name="Cheng J.F."/>
            <person name="Han C."/>
            <person name="Tapia R."/>
            <person name="Goodwin L.A."/>
            <person name="Pitluck S."/>
            <person name="Liolios K."/>
            <person name="Mavromatis K."/>
            <person name="Pagani I."/>
            <person name="Ivanova N."/>
            <person name="Mikhailova N."/>
            <person name="Pati A."/>
            <person name="Chen A."/>
            <person name="Palaniappan K."/>
            <person name="Land M."/>
            <person name="Rohde M."/>
            <person name="Tindall B.J."/>
            <person name="Detter J.C."/>
            <person name="Goker M."/>
            <person name="Bristow J."/>
            <person name="Eisen J.A."/>
            <person name="Markowitz V."/>
            <person name="Hugenholtz P."/>
            <person name="Kyrpides N.C."/>
            <person name="Klenk H.P."/>
            <person name="Woyke T."/>
        </authorList>
    </citation>
    <scope>NUCLEOTIDE SEQUENCE [LARGE SCALE GENOMIC DNA]</scope>
    <source>
        <strain evidence="3">DSM 15749 / LMG 21470 / R-8282</strain>
    </source>
</reference>
<gene>
    <name evidence="2" type="ORF">Gilli_2459</name>
</gene>
<organism evidence="2 3">
    <name type="scientific">Gillisia limnaea (strain DSM 15749 / LMG 21470 / R-8282)</name>
    <dbReference type="NCBI Taxonomy" id="865937"/>
    <lineage>
        <taxon>Bacteria</taxon>
        <taxon>Pseudomonadati</taxon>
        <taxon>Bacteroidota</taxon>
        <taxon>Flavobacteriia</taxon>
        <taxon>Flavobacteriales</taxon>
        <taxon>Flavobacteriaceae</taxon>
        <taxon>Gillisia</taxon>
    </lineage>
</organism>
<keyword evidence="3" id="KW-1185">Reference proteome</keyword>
<dbReference type="Proteomes" id="UP000003844">
    <property type="component" value="Unassembled WGS sequence"/>
</dbReference>
<evidence type="ECO:0000313" key="3">
    <source>
        <dbReference type="Proteomes" id="UP000003844"/>
    </source>
</evidence>